<dbReference type="AlphaFoldDB" id="A0A2S0VUM5"/>
<dbReference type="RefSeq" id="WP_108603990.1">
    <property type="nucleotide sequence ID" value="NZ_CP026604.1"/>
</dbReference>
<comment type="similarity">
    <text evidence="3">Belongs to the PpiC/parvulin rotamase family.</text>
</comment>
<keyword evidence="6 12" id="KW-0697">Rotamase</keyword>
<dbReference type="GO" id="GO:0003755">
    <property type="term" value="F:peptidyl-prolyl cis-trans isomerase activity"/>
    <property type="evidence" value="ECO:0007669"/>
    <property type="project" value="UniProtKB-KW"/>
</dbReference>
<dbReference type="PANTHER" id="PTHR43629:SF3">
    <property type="entry name" value="PEPTIDYL-PROLYL CIS-TRANS ISOMERASE C"/>
    <property type="match status" value="1"/>
</dbReference>
<sequence>MRRQLGKDTKAAALHILTRNEKLAHEIKQKADKGEDFGNLARRYSNCPTAKKGGHLGEFSRGVMVKPFEKAVFEAELLKPVGPIKTKFGYHIIKVLYRS</sequence>
<dbReference type="Pfam" id="PF13616">
    <property type="entry name" value="Rotamase_3"/>
    <property type="match status" value="1"/>
</dbReference>
<evidence type="ECO:0000256" key="5">
    <source>
        <dbReference type="ARBA" id="ARBA00022490"/>
    </source>
</evidence>
<feature type="domain" description="PpiC" evidence="13">
    <location>
        <begin position="8"/>
        <end position="97"/>
    </location>
</feature>
<dbReference type="InterPro" id="IPR023058">
    <property type="entry name" value="PPIase_PpiC_CS"/>
</dbReference>
<accession>A0A2S0VUM5</accession>
<evidence type="ECO:0000256" key="3">
    <source>
        <dbReference type="ARBA" id="ARBA00007656"/>
    </source>
</evidence>
<evidence type="ECO:0000256" key="7">
    <source>
        <dbReference type="ARBA" id="ARBA00023235"/>
    </source>
</evidence>
<organism evidence="14 15">
    <name type="scientific">Saccharobesus litoralis</name>
    <dbReference type="NCBI Taxonomy" id="2172099"/>
    <lineage>
        <taxon>Bacteria</taxon>
        <taxon>Pseudomonadati</taxon>
        <taxon>Pseudomonadota</taxon>
        <taxon>Gammaproteobacteria</taxon>
        <taxon>Alteromonadales</taxon>
        <taxon>Alteromonadaceae</taxon>
        <taxon>Saccharobesus</taxon>
    </lineage>
</organism>
<protein>
    <recommendedName>
        <fullName evidence="8">Peptidyl-prolyl cis-trans isomerase C</fullName>
        <ecNumber evidence="4">5.2.1.8</ecNumber>
    </recommendedName>
    <alternativeName>
        <fullName evidence="10">Parvulin</fullName>
    </alternativeName>
    <alternativeName>
        <fullName evidence="9">Rotamase C</fullName>
    </alternativeName>
</protein>
<dbReference type="Proteomes" id="UP000244441">
    <property type="component" value="Chromosome"/>
</dbReference>
<dbReference type="InterPro" id="IPR052204">
    <property type="entry name" value="PpiC/parvulin_rotamase"/>
</dbReference>
<evidence type="ECO:0000256" key="11">
    <source>
        <dbReference type="ARBA" id="ARBA00046231"/>
    </source>
</evidence>
<evidence type="ECO:0000313" key="14">
    <source>
        <dbReference type="EMBL" id="AWB67924.1"/>
    </source>
</evidence>
<proteinExistence type="inferred from homology"/>
<evidence type="ECO:0000256" key="1">
    <source>
        <dbReference type="ARBA" id="ARBA00000971"/>
    </source>
</evidence>
<comment type="catalytic activity">
    <reaction evidence="1">
        <text>[protein]-peptidylproline (omega=180) = [protein]-peptidylproline (omega=0)</text>
        <dbReference type="Rhea" id="RHEA:16237"/>
        <dbReference type="Rhea" id="RHEA-COMP:10747"/>
        <dbReference type="Rhea" id="RHEA-COMP:10748"/>
        <dbReference type="ChEBI" id="CHEBI:83833"/>
        <dbReference type="ChEBI" id="CHEBI:83834"/>
        <dbReference type="EC" id="5.2.1.8"/>
    </reaction>
</comment>
<comment type="subcellular location">
    <subcellularLocation>
        <location evidence="2">Cytoplasm</location>
    </subcellularLocation>
</comment>
<dbReference type="EC" id="5.2.1.8" evidence="4"/>
<comment type="function">
    <text evidence="11">PPIases accelerate the folding of proteins. It prefers amino acid residues with hydrophobic side chains like leucine and phenylalanine in the P1 position of the peptides substrates.</text>
</comment>
<dbReference type="InterPro" id="IPR046357">
    <property type="entry name" value="PPIase_dom_sf"/>
</dbReference>
<dbReference type="KEGG" id="cate:C2869_16495"/>
<evidence type="ECO:0000259" key="13">
    <source>
        <dbReference type="PROSITE" id="PS50198"/>
    </source>
</evidence>
<evidence type="ECO:0000256" key="4">
    <source>
        <dbReference type="ARBA" id="ARBA00013194"/>
    </source>
</evidence>
<evidence type="ECO:0000313" key="15">
    <source>
        <dbReference type="Proteomes" id="UP000244441"/>
    </source>
</evidence>
<evidence type="ECO:0000256" key="2">
    <source>
        <dbReference type="ARBA" id="ARBA00004496"/>
    </source>
</evidence>
<evidence type="ECO:0000256" key="9">
    <source>
        <dbReference type="ARBA" id="ARBA00041926"/>
    </source>
</evidence>
<keyword evidence="15" id="KW-1185">Reference proteome</keyword>
<gene>
    <name evidence="14" type="ORF">C2869_16495</name>
</gene>
<evidence type="ECO:0000256" key="10">
    <source>
        <dbReference type="ARBA" id="ARBA00043072"/>
    </source>
</evidence>
<evidence type="ECO:0000256" key="12">
    <source>
        <dbReference type="PROSITE-ProRule" id="PRU00278"/>
    </source>
</evidence>
<dbReference type="EMBL" id="CP026604">
    <property type="protein sequence ID" value="AWB67924.1"/>
    <property type="molecule type" value="Genomic_DNA"/>
</dbReference>
<keyword evidence="7 12" id="KW-0413">Isomerase</keyword>
<dbReference type="InterPro" id="IPR000297">
    <property type="entry name" value="PPIase_PpiC"/>
</dbReference>
<keyword evidence="5" id="KW-0963">Cytoplasm</keyword>
<dbReference type="Gene3D" id="3.10.50.40">
    <property type="match status" value="1"/>
</dbReference>
<evidence type="ECO:0000256" key="8">
    <source>
        <dbReference type="ARBA" id="ARBA00040926"/>
    </source>
</evidence>
<dbReference type="PROSITE" id="PS50198">
    <property type="entry name" value="PPIC_PPIASE_2"/>
    <property type="match status" value="1"/>
</dbReference>
<reference evidence="14 15" key="1">
    <citation type="submission" date="2018-01" db="EMBL/GenBank/DDBJ databases">
        <title>Genome sequence of a Cantenovulum-like bacteria.</title>
        <authorList>
            <person name="Tan W.R."/>
            <person name="Lau N.-S."/>
            <person name="Go F."/>
            <person name="Amirul A.-A.A."/>
        </authorList>
    </citation>
    <scope>NUCLEOTIDE SEQUENCE [LARGE SCALE GENOMIC DNA]</scope>
    <source>
        <strain evidence="14 15">CCB-QB4</strain>
    </source>
</reference>
<dbReference type="SUPFAM" id="SSF54534">
    <property type="entry name" value="FKBP-like"/>
    <property type="match status" value="1"/>
</dbReference>
<dbReference type="OrthoDB" id="14196at2"/>
<dbReference type="GO" id="GO:0005737">
    <property type="term" value="C:cytoplasm"/>
    <property type="evidence" value="ECO:0007669"/>
    <property type="project" value="UniProtKB-SubCell"/>
</dbReference>
<name>A0A2S0VUM5_9ALTE</name>
<dbReference type="PANTHER" id="PTHR43629">
    <property type="entry name" value="PEPTIDYL-PROLYL CIS-TRANS ISOMERASE"/>
    <property type="match status" value="1"/>
</dbReference>
<evidence type="ECO:0000256" key="6">
    <source>
        <dbReference type="ARBA" id="ARBA00023110"/>
    </source>
</evidence>
<dbReference type="PROSITE" id="PS01096">
    <property type="entry name" value="PPIC_PPIASE_1"/>
    <property type="match status" value="1"/>
</dbReference>